<dbReference type="InterPro" id="IPR043472">
    <property type="entry name" value="Macro_dom-like"/>
</dbReference>
<reference evidence="5 6" key="1">
    <citation type="submission" date="2019-06" db="EMBL/GenBank/DDBJ databases">
        <title>Persicimonas caeni gen. nov., sp. nov., a predatory bacterium isolated from solar saltern.</title>
        <authorList>
            <person name="Wang S."/>
        </authorList>
    </citation>
    <scope>NUCLEOTIDE SEQUENCE [LARGE SCALE GENOMIC DNA]</scope>
    <source>
        <strain evidence="5 6">YN101</strain>
    </source>
</reference>
<dbReference type="OrthoDB" id="6194521at2"/>
<feature type="domain" description="Macro" evidence="4">
    <location>
        <begin position="1"/>
        <end position="180"/>
    </location>
</feature>
<proteinExistence type="predicted"/>
<dbReference type="Pfam" id="PF01661">
    <property type="entry name" value="Macro"/>
    <property type="match status" value="1"/>
</dbReference>
<evidence type="ECO:0000313" key="5">
    <source>
        <dbReference type="EMBL" id="QDG52611.1"/>
    </source>
</evidence>
<dbReference type="AlphaFoldDB" id="A0A4Y6PW85"/>
<dbReference type="PROSITE" id="PS51154">
    <property type="entry name" value="MACRO"/>
    <property type="match status" value="1"/>
</dbReference>
<organism evidence="5 6">
    <name type="scientific">Persicimonas caeni</name>
    <dbReference type="NCBI Taxonomy" id="2292766"/>
    <lineage>
        <taxon>Bacteria</taxon>
        <taxon>Deltaproteobacteria</taxon>
        <taxon>Bradymonadales</taxon>
        <taxon>Bradymonadaceae</taxon>
        <taxon>Persicimonas</taxon>
    </lineage>
</organism>
<accession>A0A5B8YBL1</accession>
<dbReference type="SMART" id="SM00506">
    <property type="entry name" value="A1pp"/>
    <property type="match status" value="1"/>
</dbReference>
<dbReference type="GO" id="GO:0070212">
    <property type="term" value="P:protein poly-ADP-ribosylation"/>
    <property type="evidence" value="ECO:0007669"/>
    <property type="project" value="TreeGrafter"/>
</dbReference>
<evidence type="ECO:0000256" key="3">
    <source>
        <dbReference type="ARBA" id="ARBA00023027"/>
    </source>
</evidence>
<sequence>MSQKFTVRRGDIAQCDADAVVNAWNRNFIPHWLLIPQGVSKALRKAAGREPFRQVGRMGLLPLGGVAVTGAGELPAKYMLHAAALHAYWSASEKSVRLAAESVFLRADELDVARVAIPLLGAGTGGVDAATSFRLIFEAWAKHPRKYACELYVFDQPSWDAVHGRIDAEYGGRVDLEIQI</sequence>
<protein>
    <submittedName>
        <fullName evidence="5">Appr-1-p processing protein</fullName>
    </submittedName>
</protein>
<dbReference type="Gene3D" id="3.40.220.10">
    <property type="entry name" value="Leucine Aminopeptidase, subunit E, domain 1"/>
    <property type="match status" value="1"/>
</dbReference>
<keyword evidence="6" id="KW-1185">Reference proteome</keyword>
<name>A0A4Y6PW85_PERCE</name>
<dbReference type="EMBL" id="CP041186">
    <property type="protein sequence ID" value="QDG52611.1"/>
    <property type="molecule type" value="Genomic_DNA"/>
</dbReference>
<evidence type="ECO:0000256" key="1">
    <source>
        <dbReference type="ARBA" id="ARBA00022676"/>
    </source>
</evidence>
<dbReference type="RefSeq" id="WP_141199076.1">
    <property type="nucleotide sequence ID" value="NZ_CP041186.1"/>
</dbReference>
<evidence type="ECO:0000259" key="4">
    <source>
        <dbReference type="PROSITE" id="PS51154"/>
    </source>
</evidence>
<evidence type="ECO:0000313" key="6">
    <source>
        <dbReference type="Proteomes" id="UP000315995"/>
    </source>
</evidence>
<gene>
    <name evidence="5" type="ORF">FIV42_18270</name>
</gene>
<dbReference type="GO" id="GO:0010629">
    <property type="term" value="P:negative regulation of gene expression"/>
    <property type="evidence" value="ECO:0007669"/>
    <property type="project" value="TreeGrafter"/>
</dbReference>
<keyword evidence="3" id="KW-0520">NAD</keyword>
<dbReference type="InterPro" id="IPR052056">
    <property type="entry name" value="Mono-ARTD/PARP"/>
</dbReference>
<dbReference type="GO" id="GO:0005737">
    <property type="term" value="C:cytoplasm"/>
    <property type="evidence" value="ECO:0007669"/>
    <property type="project" value="TreeGrafter"/>
</dbReference>
<dbReference type="Proteomes" id="UP000315995">
    <property type="component" value="Chromosome"/>
</dbReference>
<accession>A0A4Y6PW85</accession>
<dbReference type="InterPro" id="IPR002589">
    <property type="entry name" value="Macro_dom"/>
</dbReference>
<dbReference type="PANTHER" id="PTHR14453">
    <property type="entry name" value="PARP/ZINC FINGER CCCH TYPE DOMAIN CONTAINING PROTEIN"/>
    <property type="match status" value="1"/>
</dbReference>
<evidence type="ECO:0000256" key="2">
    <source>
        <dbReference type="ARBA" id="ARBA00022679"/>
    </source>
</evidence>
<dbReference type="SUPFAM" id="SSF52949">
    <property type="entry name" value="Macro domain-like"/>
    <property type="match status" value="1"/>
</dbReference>
<dbReference type="GO" id="GO:1990404">
    <property type="term" value="F:NAD+-protein mono-ADP-ribosyltransferase activity"/>
    <property type="evidence" value="ECO:0007669"/>
    <property type="project" value="TreeGrafter"/>
</dbReference>
<keyword evidence="1" id="KW-0328">Glycosyltransferase</keyword>
<keyword evidence="2" id="KW-0808">Transferase</keyword>
<dbReference type="GO" id="GO:0003950">
    <property type="term" value="F:NAD+ poly-ADP-ribosyltransferase activity"/>
    <property type="evidence" value="ECO:0007669"/>
    <property type="project" value="TreeGrafter"/>
</dbReference>
<dbReference type="PANTHER" id="PTHR14453:SF67">
    <property type="entry name" value="POLY [ADP-RIBOSE] POLYMERASE"/>
    <property type="match status" value="1"/>
</dbReference>
<dbReference type="GO" id="GO:0003714">
    <property type="term" value="F:transcription corepressor activity"/>
    <property type="evidence" value="ECO:0007669"/>
    <property type="project" value="TreeGrafter"/>
</dbReference>